<feature type="signal peptide" evidence="2">
    <location>
        <begin position="1"/>
        <end position="23"/>
    </location>
</feature>
<name>A0A8X7S1H7_BRACI</name>
<dbReference type="Proteomes" id="UP000886595">
    <property type="component" value="Unassembled WGS sequence"/>
</dbReference>
<feature type="chain" id="PRO_5036463515" evidence="2">
    <location>
        <begin position="24"/>
        <end position="147"/>
    </location>
</feature>
<dbReference type="EMBL" id="JAAMPC010000008">
    <property type="protein sequence ID" value="KAG2298108.1"/>
    <property type="molecule type" value="Genomic_DNA"/>
</dbReference>
<organism evidence="3 4">
    <name type="scientific">Brassica carinata</name>
    <name type="common">Ethiopian mustard</name>
    <name type="synonym">Abyssinian cabbage</name>
    <dbReference type="NCBI Taxonomy" id="52824"/>
    <lineage>
        <taxon>Eukaryota</taxon>
        <taxon>Viridiplantae</taxon>
        <taxon>Streptophyta</taxon>
        <taxon>Embryophyta</taxon>
        <taxon>Tracheophyta</taxon>
        <taxon>Spermatophyta</taxon>
        <taxon>Magnoliopsida</taxon>
        <taxon>eudicotyledons</taxon>
        <taxon>Gunneridae</taxon>
        <taxon>Pentapetalae</taxon>
        <taxon>rosids</taxon>
        <taxon>malvids</taxon>
        <taxon>Brassicales</taxon>
        <taxon>Brassicaceae</taxon>
        <taxon>Brassiceae</taxon>
        <taxon>Brassica</taxon>
    </lineage>
</organism>
<feature type="region of interest" description="Disordered" evidence="1">
    <location>
        <begin position="71"/>
        <end position="98"/>
    </location>
</feature>
<evidence type="ECO:0000256" key="1">
    <source>
        <dbReference type="SAM" id="MobiDB-lite"/>
    </source>
</evidence>
<accession>A0A8X7S1H7</accession>
<keyword evidence="2" id="KW-0732">Signal</keyword>
<evidence type="ECO:0000313" key="4">
    <source>
        <dbReference type="Proteomes" id="UP000886595"/>
    </source>
</evidence>
<protein>
    <submittedName>
        <fullName evidence="3">Uncharacterized protein</fullName>
    </submittedName>
</protein>
<comment type="caution">
    <text evidence="3">The sequence shown here is derived from an EMBL/GenBank/DDBJ whole genome shotgun (WGS) entry which is preliminary data.</text>
</comment>
<keyword evidence="4" id="KW-1185">Reference proteome</keyword>
<reference evidence="3 4" key="1">
    <citation type="submission" date="2020-02" db="EMBL/GenBank/DDBJ databases">
        <authorList>
            <person name="Ma Q."/>
            <person name="Huang Y."/>
            <person name="Song X."/>
            <person name="Pei D."/>
        </authorList>
    </citation>
    <scope>NUCLEOTIDE SEQUENCE [LARGE SCALE GENOMIC DNA]</scope>
    <source>
        <strain evidence="3">Sxm20200214</strain>
        <tissue evidence="3">Leaf</tissue>
    </source>
</reference>
<feature type="compositionally biased region" description="Basic and acidic residues" evidence="1">
    <location>
        <begin position="71"/>
        <end position="85"/>
    </location>
</feature>
<proteinExistence type="predicted"/>
<evidence type="ECO:0000313" key="3">
    <source>
        <dbReference type="EMBL" id="KAG2298108.1"/>
    </source>
</evidence>
<dbReference type="AlphaFoldDB" id="A0A8X7S1H7"/>
<sequence length="147" mass="17198">MTSLKSPLYLIILFAYNVAISSSFLARAHDDGNQRETHRTKRREALGVCPCVSCNSSEKRKEKYSCREVGGEEVSHKKDAKETQPKDQSNVNDEDDEDVVDAYVKQRNRVMTLYRKLRSLSLTKLIEAMFLLRIRREYQFLDLRRFC</sequence>
<gene>
    <name evidence="3" type="ORF">Bca52824_034580</name>
</gene>
<evidence type="ECO:0000256" key="2">
    <source>
        <dbReference type="SAM" id="SignalP"/>
    </source>
</evidence>